<evidence type="ECO:0000259" key="2">
    <source>
        <dbReference type="SMART" id="SM00507"/>
    </source>
</evidence>
<gene>
    <name evidence="3" type="ORF">SAMN06265373_108132</name>
</gene>
<accession>A0ABY1PDR9</accession>
<organism evidence="3 4">
    <name type="scientific">Shimia sagamensis</name>
    <dbReference type="NCBI Taxonomy" id="1566352"/>
    <lineage>
        <taxon>Bacteria</taxon>
        <taxon>Pseudomonadati</taxon>
        <taxon>Pseudomonadota</taxon>
        <taxon>Alphaproteobacteria</taxon>
        <taxon>Rhodobacterales</taxon>
        <taxon>Roseobacteraceae</taxon>
    </lineage>
</organism>
<dbReference type="InterPro" id="IPR003615">
    <property type="entry name" value="HNH_nuc"/>
</dbReference>
<feature type="region of interest" description="Disordered" evidence="1">
    <location>
        <begin position="88"/>
        <end position="121"/>
    </location>
</feature>
<dbReference type="SMART" id="SM00507">
    <property type="entry name" value="HNHc"/>
    <property type="match status" value="1"/>
</dbReference>
<dbReference type="EMBL" id="FXTY01000008">
    <property type="protein sequence ID" value="SMP32123.1"/>
    <property type="molecule type" value="Genomic_DNA"/>
</dbReference>
<dbReference type="Proteomes" id="UP001157961">
    <property type="component" value="Unassembled WGS sequence"/>
</dbReference>
<feature type="domain" description="HNH nuclease" evidence="2">
    <location>
        <begin position="135"/>
        <end position="195"/>
    </location>
</feature>
<feature type="compositionally biased region" description="Basic and acidic residues" evidence="1">
    <location>
        <begin position="110"/>
        <end position="119"/>
    </location>
</feature>
<name>A0ABY1PDR9_9RHOB</name>
<proteinExistence type="predicted"/>
<comment type="caution">
    <text evidence="3">The sequence shown here is derived from an EMBL/GenBank/DDBJ whole genome shotgun (WGS) entry which is preliminary data.</text>
</comment>
<protein>
    <recommendedName>
        <fullName evidence="2">HNH nuclease domain-containing protein</fullName>
    </recommendedName>
</protein>
<keyword evidence="4" id="KW-1185">Reference proteome</keyword>
<evidence type="ECO:0000313" key="4">
    <source>
        <dbReference type="Proteomes" id="UP001157961"/>
    </source>
</evidence>
<evidence type="ECO:0000313" key="3">
    <source>
        <dbReference type="EMBL" id="SMP32123.1"/>
    </source>
</evidence>
<reference evidence="3 4" key="1">
    <citation type="submission" date="2017-05" db="EMBL/GenBank/DDBJ databases">
        <authorList>
            <person name="Varghese N."/>
            <person name="Submissions S."/>
        </authorList>
    </citation>
    <scope>NUCLEOTIDE SEQUENCE [LARGE SCALE GENOMIC DNA]</scope>
    <source>
        <strain evidence="3 4">DSM 29734</strain>
    </source>
</reference>
<sequence>MTFSCLVTGGYKIVIDAKVVSPLLNMHHLQERPRETVGRFAFEEHDPTAGVVPDGSTEVSAGRMRCCYGGALAFTTFKLVREQDMGRLSGRGLPPRLGREPSRFGTAPKSEADRSRQRDATQAWRAWYKTSKWQKLRRIILKRDGYICQKTGVALVGKYPAPNSPVVDHKVPHRGDPDLFWDQDNLQAVSKAYHDTTKQSLEKRGLA</sequence>
<evidence type="ECO:0000256" key="1">
    <source>
        <dbReference type="SAM" id="MobiDB-lite"/>
    </source>
</evidence>